<dbReference type="AlphaFoldDB" id="A0AAV4VXW1"/>
<sequence length="204" mass="24165">MDNIRNKLEQLNLNESSNKNCPSVIKAETLFSEEIASILVDMQSAVKSIPLRKINIDSKVQLKYFHRNYLSDRRIKLQMLQVHTYNLIFFAGILESDTDFPRLELSYNELRSSWNKTRMKLFKSQEFDNAEQFDELEELCTLNYRWKALTSSFKDNVQSIKRDFSYINTAIAACKESNQQINIELFRFLAKFFPSVFRKRSSHY</sequence>
<accession>A0AAV4VXW1</accession>
<protein>
    <submittedName>
        <fullName evidence="1">Uncharacterized protein</fullName>
    </submittedName>
</protein>
<proteinExistence type="predicted"/>
<organism evidence="1 2">
    <name type="scientific">Caerostris darwini</name>
    <dbReference type="NCBI Taxonomy" id="1538125"/>
    <lineage>
        <taxon>Eukaryota</taxon>
        <taxon>Metazoa</taxon>
        <taxon>Ecdysozoa</taxon>
        <taxon>Arthropoda</taxon>
        <taxon>Chelicerata</taxon>
        <taxon>Arachnida</taxon>
        <taxon>Araneae</taxon>
        <taxon>Araneomorphae</taxon>
        <taxon>Entelegynae</taxon>
        <taxon>Araneoidea</taxon>
        <taxon>Araneidae</taxon>
        <taxon>Caerostris</taxon>
    </lineage>
</organism>
<name>A0AAV4VXW1_9ARAC</name>
<evidence type="ECO:0000313" key="2">
    <source>
        <dbReference type="Proteomes" id="UP001054837"/>
    </source>
</evidence>
<evidence type="ECO:0000313" key="1">
    <source>
        <dbReference type="EMBL" id="GIY74549.1"/>
    </source>
</evidence>
<comment type="caution">
    <text evidence="1">The sequence shown here is derived from an EMBL/GenBank/DDBJ whole genome shotgun (WGS) entry which is preliminary data.</text>
</comment>
<gene>
    <name evidence="1" type="ORF">CDAR_410001</name>
</gene>
<keyword evidence="2" id="KW-1185">Reference proteome</keyword>
<reference evidence="1 2" key="1">
    <citation type="submission" date="2021-06" db="EMBL/GenBank/DDBJ databases">
        <title>Caerostris darwini draft genome.</title>
        <authorList>
            <person name="Kono N."/>
            <person name="Arakawa K."/>
        </authorList>
    </citation>
    <scope>NUCLEOTIDE SEQUENCE [LARGE SCALE GENOMIC DNA]</scope>
</reference>
<dbReference type="Proteomes" id="UP001054837">
    <property type="component" value="Unassembled WGS sequence"/>
</dbReference>
<dbReference type="EMBL" id="BPLQ01013760">
    <property type="protein sequence ID" value="GIY74549.1"/>
    <property type="molecule type" value="Genomic_DNA"/>
</dbReference>